<dbReference type="Gene3D" id="2.40.50.140">
    <property type="entry name" value="Nucleic acid-binding proteins"/>
    <property type="match status" value="1"/>
</dbReference>
<dbReference type="InterPro" id="IPR001339">
    <property type="entry name" value="mRNA_cap_enzyme_adenylation"/>
</dbReference>
<keyword evidence="8" id="KW-0342">GTP-binding</keyword>
<dbReference type="GO" id="GO:0004484">
    <property type="term" value="F:mRNA guanylyltransferase activity"/>
    <property type="evidence" value="ECO:0007669"/>
    <property type="project" value="UniProtKB-EC"/>
</dbReference>
<evidence type="ECO:0000256" key="5">
    <source>
        <dbReference type="ARBA" id="ARBA00022695"/>
    </source>
</evidence>
<comment type="catalytic activity">
    <reaction evidence="10">
        <text>a 5'-end diphospho-ribonucleoside in mRNA + GTP + H(+) = a 5'-end (5'-triphosphoguanosine)-ribonucleoside in mRNA + diphosphate</text>
        <dbReference type="Rhea" id="RHEA:67012"/>
        <dbReference type="Rhea" id="RHEA-COMP:17165"/>
        <dbReference type="Rhea" id="RHEA-COMP:17166"/>
        <dbReference type="ChEBI" id="CHEBI:15378"/>
        <dbReference type="ChEBI" id="CHEBI:33019"/>
        <dbReference type="ChEBI" id="CHEBI:37565"/>
        <dbReference type="ChEBI" id="CHEBI:167616"/>
        <dbReference type="ChEBI" id="CHEBI:167617"/>
        <dbReference type="EC" id="2.7.7.50"/>
    </reaction>
    <physiologicalReaction direction="left-to-right" evidence="10">
        <dbReference type="Rhea" id="RHEA:67013"/>
    </physiologicalReaction>
</comment>
<evidence type="ECO:0000256" key="1">
    <source>
        <dbReference type="ARBA" id="ARBA00004123"/>
    </source>
</evidence>
<dbReference type="Proteomes" id="UP000039865">
    <property type="component" value="Unassembled WGS sequence"/>
</dbReference>
<dbReference type="SUPFAM" id="SSF50249">
    <property type="entry name" value="Nucleic acid-binding proteins"/>
    <property type="match status" value="1"/>
</dbReference>
<dbReference type="GO" id="GO:0006370">
    <property type="term" value="P:7-methylguanosine mRNA capping"/>
    <property type="evidence" value="ECO:0007669"/>
    <property type="project" value="UniProtKB-KW"/>
</dbReference>
<name>A0A078B1L0_STYLE</name>
<evidence type="ECO:0000256" key="7">
    <source>
        <dbReference type="ARBA" id="ARBA00023042"/>
    </source>
</evidence>
<keyword evidence="9" id="KW-0539">Nucleus</keyword>
<proteinExistence type="predicted"/>
<dbReference type="OMA" id="IDFLICP"/>
<feature type="domain" description="mRNA capping enzyme C-terminal" evidence="13">
    <location>
        <begin position="311"/>
        <end position="476"/>
    </location>
</feature>
<reference evidence="14 15" key="1">
    <citation type="submission" date="2014-06" db="EMBL/GenBank/DDBJ databases">
        <authorList>
            <person name="Swart Estienne"/>
        </authorList>
    </citation>
    <scope>NUCLEOTIDE SEQUENCE [LARGE SCALE GENOMIC DNA]</scope>
    <source>
        <strain evidence="14 15">130c</strain>
    </source>
</reference>
<evidence type="ECO:0000256" key="10">
    <source>
        <dbReference type="ARBA" id="ARBA00044624"/>
    </source>
</evidence>
<evidence type="ECO:0000256" key="2">
    <source>
        <dbReference type="ARBA" id="ARBA00012475"/>
    </source>
</evidence>
<keyword evidence="15" id="KW-1185">Reference proteome</keyword>
<evidence type="ECO:0000313" key="14">
    <source>
        <dbReference type="EMBL" id="CDW87158.1"/>
    </source>
</evidence>
<evidence type="ECO:0000259" key="12">
    <source>
        <dbReference type="Pfam" id="PF01331"/>
    </source>
</evidence>
<keyword evidence="5" id="KW-0548">Nucleotidyltransferase</keyword>
<dbReference type="Pfam" id="PF03919">
    <property type="entry name" value="mRNA_cap_C"/>
    <property type="match status" value="1"/>
</dbReference>
<keyword evidence="7" id="KW-0506">mRNA capping</keyword>
<dbReference type="EC" id="2.7.7.50" evidence="2"/>
<dbReference type="SUPFAM" id="SSF56091">
    <property type="entry name" value="DNA ligase/mRNA capping enzyme, catalytic domain"/>
    <property type="match status" value="1"/>
</dbReference>
<evidence type="ECO:0000256" key="3">
    <source>
        <dbReference type="ARBA" id="ARBA00022664"/>
    </source>
</evidence>
<dbReference type="InterPro" id="IPR012340">
    <property type="entry name" value="NA-bd_OB-fold"/>
</dbReference>
<comment type="subcellular location">
    <subcellularLocation>
        <location evidence="1">Nucleus</location>
    </subcellularLocation>
</comment>
<dbReference type="CDD" id="cd07895">
    <property type="entry name" value="Adenylation_mRNA_capping"/>
    <property type="match status" value="1"/>
</dbReference>
<dbReference type="PANTHER" id="PTHR10367:SF17">
    <property type="entry name" value="MRNA-CAPPING ENZYME"/>
    <property type="match status" value="1"/>
</dbReference>
<organism evidence="14 15">
    <name type="scientific">Stylonychia lemnae</name>
    <name type="common">Ciliate</name>
    <dbReference type="NCBI Taxonomy" id="5949"/>
    <lineage>
        <taxon>Eukaryota</taxon>
        <taxon>Sar</taxon>
        <taxon>Alveolata</taxon>
        <taxon>Ciliophora</taxon>
        <taxon>Intramacronucleata</taxon>
        <taxon>Spirotrichea</taxon>
        <taxon>Stichotrichia</taxon>
        <taxon>Sporadotrichida</taxon>
        <taxon>Oxytrichidae</taxon>
        <taxon>Stylonychinae</taxon>
        <taxon>Stylonychia</taxon>
    </lineage>
</organism>
<evidence type="ECO:0000256" key="11">
    <source>
        <dbReference type="SAM" id="MobiDB-lite"/>
    </source>
</evidence>
<sequence length="514" mass="61149">MEQLDINTGHHFNRIPLVRNQFDPSRHDILSLNKGDSQPQVNLETYGKGTSKEEQDFIRAELKKIFSITKDQFKKDYHQLLQTGYDQDLLNKIIKAFELRDWGKDFPGAQPVSFQQKDVYQLQQNKYIVCEKTDGLRYFLIETNKEEFFIVDRQFNIRKVKPRDCDFRQKKNTLIVNIFDGELVLDKFQQDVPIYLVFDAMLVNGYSCMMQNFQQRLINAHNEVKRRIREPQILRLQNTKNINSNGQVQAKNVVDIYMKDMFEVKYVQDIIQKIIPRLQHDNDGLIFTQDQCPYYPGTCQEILKWKPKHLNSIDFVIKMISCHRNSEYLWGLYTYTKDKMNPNIKQLQLFDFIFFEYHQSDPHDVNDNERMRALMQSQIGKPVVIECSWDEYYNHPHQLVCNKLKQEFTVLDNPNIDAIAQNFRFDILLRDQEKMKFRGGWRFLKHRSERVDPNATKSAKSVLNSIHNGLEQEDLIIICNDSQNDFNRGSDIKRKRSEDDNAENVRKQIEVEEY</sequence>
<evidence type="ECO:0000259" key="13">
    <source>
        <dbReference type="Pfam" id="PF03919"/>
    </source>
</evidence>
<evidence type="ECO:0000256" key="8">
    <source>
        <dbReference type="ARBA" id="ARBA00023134"/>
    </source>
</evidence>
<dbReference type="EMBL" id="CCKQ01015339">
    <property type="protein sequence ID" value="CDW87158.1"/>
    <property type="molecule type" value="Genomic_DNA"/>
</dbReference>
<evidence type="ECO:0000256" key="9">
    <source>
        <dbReference type="ARBA" id="ARBA00023242"/>
    </source>
</evidence>
<keyword evidence="3" id="KW-0507">mRNA processing</keyword>
<dbReference type="AlphaFoldDB" id="A0A078B1L0"/>
<protein>
    <recommendedName>
        <fullName evidence="2">mRNA guanylyltransferase</fullName>
        <ecNumber evidence="2">2.7.7.50</ecNumber>
    </recommendedName>
</protein>
<keyword evidence="6" id="KW-0547">Nucleotide-binding</keyword>
<evidence type="ECO:0000256" key="6">
    <source>
        <dbReference type="ARBA" id="ARBA00022741"/>
    </source>
</evidence>
<feature type="region of interest" description="Disordered" evidence="11">
    <location>
        <begin position="488"/>
        <end position="514"/>
    </location>
</feature>
<dbReference type="PANTHER" id="PTHR10367">
    <property type="entry name" value="MRNA-CAPPING ENZYME"/>
    <property type="match status" value="1"/>
</dbReference>
<evidence type="ECO:0000256" key="4">
    <source>
        <dbReference type="ARBA" id="ARBA00022679"/>
    </source>
</evidence>
<dbReference type="GO" id="GO:0005634">
    <property type="term" value="C:nucleus"/>
    <property type="evidence" value="ECO:0007669"/>
    <property type="project" value="UniProtKB-SubCell"/>
</dbReference>
<keyword evidence="4" id="KW-0808">Transferase</keyword>
<evidence type="ECO:0000313" key="15">
    <source>
        <dbReference type="Proteomes" id="UP000039865"/>
    </source>
</evidence>
<dbReference type="OrthoDB" id="200924at2759"/>
<dbReference type="GO" id="GO:0005525">
    <property type="term" value="F:GTP binding"/>
    <property type="evidence" value="ECO:0007669"/>
    <property type="project" value="UniProtKB-KW"/>
</dbReference>
<gene>
    <name evidence="14" type="primary">Contig6024.g6446</name>
    <name evidence="14" type="ORF">STYLEM_16261</name>
</gene>
<dbReference type="InterPro" id="IPR013846">
    <property type="entry name" value="mRNA_cap_enzyme_C"/>
</dbReference>
<accession>A0A078B1L0</accession>
<dbReference type="GO" id="GO:0005524">
    <property type="term" value="F:ATP binding"/>
    <property type="evidence" value="ECO:0007669"/>
    <property type="project" value="InterPro"/>
</dbReference>
<dbReference type="Gene3D" id="3.30.470.30">
    <property type="entry name" value="DNA ligase/mRNA capping enzyme"/>
    <property type="match status" value="1"/>
</dbReference>
<feature type="domain" description="mRNA capping enzyme adenylation" evidence="12">
    <location>
        <begin position="110"/>
        <end position="306"/>
    </location>
</feature>
<dbReference type="InParanoid" id="A0A078B1L0"/>
<dbReference type="InterPro" id="IPR051029">
    <property type="entry name" value="mRNA_Capping_Enz/RNA_Phosphat"/>
</dbReference>
<dbReference type="Pfam" id="PF01331">
    <property type="entry name" value="mRNA_cap_enzyme"/>
    <property type="match status" value="1"/>
</dbReference>